<reference evidence="4" key="1">
    <citation type="submission" date="2016-10" db="EMBL/GenBank/DDBJ databases">
        <authorList>
            <person name="Varghese N."/>
            <person name="Submissions S."/>
        </authorList>
    </citation>
    <scope>NUCLEOTIDE SEQUENCE [LARGE SCALE GENOMIC DNA]</scope>
    <source>
        <strain evidence="4">Nm76</strain>
    </source>
</reference>
<protein>
    <recommendedName>
        <fullName evidence="2">Surface-adhesin protein E-like domain-containing protein</fullName>
    </recommendedName>
</protein>
<evidence type="ECO:0000259" key="2">
    <source>
        <dbReference type="Pfam" id="PF16747"/>
    </source>
</evidence>
<dbReference type="OrthoDB" id="8536864at2"/>
<name>A0A1H8LQ45_9PROT</name>
<dbReference type="Pfam" id="PF16747">
    <property type="entry name" value="Adhesin_E"/>
    <property type="match status" value="1"/>
</dbReference>
<dbReference type="Proteomes" id="UP000198814">
    <property type="component" value="Unassembled WGS sequence"/>
</dbReference>
<feature type="chain" id="PRO_5011726329" description="Surface-adhesin protein E-like domain-containing protein" evidence="1">
    <location>
        <begin position="20"/>
        <end position="130"/>
    </location>
</feature>
<evidence type="ECO:0000256" key="1">
    <source>
        <dbReference type="SAM" id="SignalP"/>
    </source>
</evidence>
<feature type="domain" description="Surface-adhesin protein E-like" evidence="2">
    <location>
        <begin position="21"/>
        <end position="129"/>
    </location>
</feature>
<evidence type="ECO:0000313" key="4">
    <source>
        <dbReference type="Proteomes" id="UP000198814"/>
    </source>
</evidence>
<feature type="signal peptide" evidence="1">
    <location>
        <begin position="1"/>
        <end position="19"/>
    </location>
</feature>
<accession>A0A1H8LQ45</accession>
<organism evidence="3 4">
    <name type="scientific">Nitrosomonas oligotropha</name>
    <dbReference type="NCBI Taxonomy" id="42354"/>
    <lineage>
        <taxon>Bacteria</taxon>
        <taxon>Pseudomonadati</taxon>
        <taxon>Pseudomonadota</taxon>
        <taxon>Betaproteobacteria</taxon>
        <taxon>Nitrosomonadales</taxon>
        <taxon>Nitrosomonadaceae</taxon>
        <taxon>Nitrosomonas</taxon>
    </lineage>
</organism>
<sequence length="130" mass="14877">MRKVLFGLTLMFVSTGTMAEWTRISESDRKGGSVLYADPTSLRKAAGRAKMAVLFDYPALQKAAGAEFLSEKIRREYNCQEKQIRTLAYSLFSLNMEHGDLIRSYNQPQKWEMVKPDSLEEVEWKVACSE</sequence>
<evidence type="ECO:0000313" key="3">
    <source>
        <dbReference type="EMBL" id="SEO07245.1"/>
    </source>
</evidence>
<dbReference type="AlphaFoldDB" id="A0A1H8LQ45"/>
<proteinExistence type="predicted"/>
<gene>
    <name evidence="3" type="ORF">SAMN05216333_10421</name>
</gene>
<keyword evidence="1" id="KW-0732">Signal</keyword>
<dbReference type="EMBL" id="FODO01000004">
    <property type="protein sequence ID" value="SEO07245.1"/>
    <property type="molecule type" value="Genomic_DNA"/>
</dbReference>
<dbReference type="InterPro" id="IPR031939">
    <property type="entry name" value="Adhesin_E-like"/>
</dbReference>
<keyword evidence="4" id="KW-1185">Reference proteome</keyword>
<dbReference type="RefSeq" id="WP_090316572.1">
    <property type="nucleotide sequence ID" value="NZ_FNOE01000004.1"/>
</dbReference>